<organism evidence="1 2">
    <name type="scientific">Cymbomonas tetramitiformis</name>
    <dbReference type="NCBI Taxonomy" id="36881"/>
    <lineage>
        <taxon>Eukaryota</taxon>
        <taxon>Viridiplantae</taxon>
        <taxon>Chlorophyta</taxon>
        <taxon>Pyramimonadophyceae</taxon>
        <taxon>Pyramimonadales</taxon>
        <taxon>Pyramimonadaceae</taxon>
        <taxon>Cymbomonas</taxon>
    </lineage>
</organism>
<name>A0AAE0LL67_9CHLO</name>
<keyword evidence="2" id="KW-1185">Reference proteome</keyword>
<comment type="caution">
    <text evidence="1">The sequence shown here is derived from an EMBL/GenBank/DDBJ whole genome shotgun (WGS) entry which is preliminary data.</text>
</comment>
<reference evidence="1 2" key="1">
    <citation type="journal article" date="2015" name="Genome Biol. Evol.">
        <title>Comparative Genomics of a Bacterivorous Green Alga Reveals Evolutionary Causalities and Consequences of Phago-Mixotrophic Mode of Nutrition.</title>
        <authorList>
            <person name="Burns J.A."/>
            <person name="Paasch A."/>
            <person name="Narechania A."/>
            <person name="Kim E."/>
        </authorList>
    </citation>
    <scope>NUCLEOTIDE SEQUENCE [LARGE SCALE GENOMIC DNA]</scope>
    <source>
        <strain evidence="1 2">PLY_AMNH</strain>
    </source>
</reference>
<evidence type="ECO:0000313" key="2">
    <source>
        <dbReference type="Proteomes" id="UP001190700"/>
    </source>
</evidence>
<dbReference type="Proteomes" id="UP001190700">
    <property type="component" value="Unassembled WGS sequence"/>
</dbReference>
<gene>
    <name evidence="1" type="ORF">CYMTET_3083</name>
</gene>
<accession>A0AAE0LL67</accession>
<proteinExistence type="predicted"/>
<evidence type="ECO:0000313" key="1">
    <source>
        <dbReference type="EMBL" id="KAK3289471.1"/>
    </source>
</evidence>
<sequence length="326" mass="37617">MAHTRIATQRVLVDASPLHVRVTLKKSATIQEIVAIDYDSVTPVVFATRADAGVQRDLFCLFRDFMTVRHTSFVSNDVHRWSGWFWYSLKRCALNSARHFLYACLQNGALQGTPVSDTIMDRVCAVVHPHNGMFNEIDLIKTARHDIYTNALRRLTYSPECFAADDRRHVRWFRRHGVVYLHAFADLARITDCETMRSRAQQFLRVGRDALNAYVDFLQNTSRCEVACFFAPADKSLACTKRGYPIFYYCADDADRDGLFMTIYAMATIVRTYRHARYDEYVSTAWSVWAFWVPPKITEMPLILADETFQRAQRARAYDLSDVQAS</sequence>
<dbReference type="AlphaFoldDB" id="A0AAE0LL67"/>
<dbReference type="EMBL" id="LGRX02000123">
    <property type="protein sequence ID" value="KAK3289471.1"/>
    <property type="molecule type" value="Genomic_DNA"/>
</dbReference>
<protein>
    <submittedName>
        <fullName evidence="1">Uncharacterized protein</fullName>
    </submittedName>
</protein>